<sequence>MTNQELLYELYKMDVWHHGIDVKISETTLGKRSVTIETIDPDRDMLSEVSRLCTMWLLGDSK</sequence>
<protein>
    <submittedName>
        <fullName evidence="1">Uncharacterized protein</fullName>
    </submittedName>
</protein>
<dbReference type="Proteomes" id="UP001527392">
    <property type="component" value="Unassembled WGS sequence"/>
</dbReference>
<keyword evidence="2" id="KW-1185">Reference proteome</keyword>
<reference evidence="1 2" key="1">
    <citation type="submission" date="2022-01" db="EMBL/GenBank/DDBJ databases">
        <title>VMRC isolate genome collection.</title>
        <authorList>
            <person name="France M."/>
            <person name="Rutt L."/>
            <person name="Humphrys M."/>
            <person name="Ravel J."/>
        </authorList>
    </citation>
    <scope>NUCLEOTIDE SEQUENCE [LARGE SCALE GENOMIC DNA]</scope>
    <source>
        <strain evidence="1 2">C0030B4</strain>
    </source>
</reference>
<gene>
    <name evidence="1" type="ORF">L2504_04405</name>
</gene>
<dbReference type="RefSeq" id="WP_269257287.1">
    <property type="nucleotide sequence ID" value="NZ_JAKHMK010000006.1"/>
</dbReference>
<evidence type="ECO:0000313" key="1">
    <source>
        <dbReference type="EMBL" id="MCZ3781384.1"/>
    </source>
</evidence>
<proteinExistence type="predicted"/>
<organism evidence="1 2">
    <name type="scientific">Limosilactobacillus vaginalis</name>
    <dbReference type="NCBI Taxonomy" id="1633"/>
    <lineage>
        <taxon>Bacteria</taxon>
        <taxon>Bacillati</taxon>
        <taxon>Bacillota</taxon>
        <taxon>Bacilli</taxon>
        <taxon>Lactobacillales</taxon>
        <taxon>Lactobacillaceae</taxon>
        <taxon>Limosilactobacillus</taxon>
    </lineage>
</organism>
<comment type="caution">
    <text evidence="1">The sequence shown here is derived from an EMBL/GenBank/DDBJ whole genome shotgun (WGS) entry which is preliminary data.</text>
</comment>
<dbReference type="EMBL" id="JAKHMS010000007">
    <property type="protein sequence ID" value="MCZ3781384.1"/>
    <property type="molecule type" value="Genomic_DNA"/>
</dbReference>
<accession>A0ABT4K6N0</accession>
<name>A0ABT4K6N0_9LACO</name>
<evidence type="ECO:0000313" key="2">
    <source>
        <dbReference type="Proteomes" id="UP001527392"/>
    </source>
</evidence>